<protein>
    <submittedName>
        <fullName evidence="2">Uncharacterized protein</fullName>
    </submittedName>
</protein>
<dbReference type="AlphaFoldDB" id="A0A2R6RVJ2"/>
<name>A0A2R6RVJ2_9APHY</name>
<keyword evidence="3" id="KW-1185">Reference proteome</keyword>
<organism evidence="2 3">
    <name type="scientific">Hermanssonia centrifuga</name>
    <dbReference type="NCBI Taxonomy" id="98765"/>
    <lineage>
        <taxon>Eukaryota</taxon>
        <taxon>Fungi</taxon>
        <taxon>Dikarya</taxon>
        <taxon>Basidiomycota</taxon>
        <taxon>Agaricomycotina</taxon>
        <taxon>Agaricomycetes</taxon>
        <taxon>Polyporales</taxon>
        <taxon>Meruliaceae</taxon>
        <taxon>Hermanssonia</taxon>
    </lineage>
</organism>
<feature type="compositionally biased region" description="Acidic residues" evidence="1">
    <location>
        <begin position="77"/>
        <end position="97"/>
    </location>
</feature>
<comment type="caution">
    <text evidence="2">The sequence shown here is derived from an EMBL/GenBank/DDBJ whole genome shotgun (WGS) entry which is preliminary data.</text>
</comment>
<feature type="compositionally biased region" description="Basic and acidic residues" evidence="1">
    <location>
        <begin position="61"/>
        <end position="76"/>
    </location>
</feature>
<evidence type="ECO:0000313" key="2">
    <source>
        <dbReference type="EMBL" id="PSS34052.1"/>
    </source>
</evidence>
<proteinExistence type="predicted"/>
<dbReference type="Proteomes" id="UP000186601">
    <property type="component" value="Unassembled WGS sequence"/>
</dbReference>
<accession>A0A2R6RVJ2</accession>
<sequence>MRPHYLGPLIIILENRGGAYVLCKLNGTVFGRPIAAFCVVPYKARTSIPLSDNFTNKEYLKKMQDSKSQGDNKEGTLEEEESKSEAEEDDREDLPVP</sequence>
<dbReference type="EMBL" id="MLYV02000161">
    <property type="protein sequence ID" value="PSS34052.1"/>
    <property type="molecule type" value="Genomic_DNA"/>
</dbReference>
<evidence type="ECO:0000256" key="1">
    <source>
        <dbReference type="SAM" id="MobiDB-lite"/>
    </source>
</evidence>
<evidence type="ECO:0000313" key="3">
    <source>
        <dbReference type="Proteomes" id="UP000186601"/>
    </source>
</evidence>
<dbReference type="STRING" id="98765.A0A2R6RVJ2"/>
<reference evidence="2 3" key="1">
    <citation type="submission" date="2018-02" db="EMBL/GenBank/DDBJ databases">
        <title>Genome sequence of the basidiomycete white-rot fungus Phlebia centrifuga.</title>
        <authorList>
            <person name="Granchi Z."/>
            <person name="Peng M."/>
            <person name="de Vries R.P."/>
            <person name="Hilden K."/>
            <person name="Makela M.R."/>
            <person name="Grigoriev I."/>
            <person name="Riley R."/>
        </authorList>
    </citation>
    <scope>NUCLEOTIDE SEQUENCE [LARGE SCALE GENOMIC DNA]</scope>
    <source>
        <strain evidence="2 3">FBCC195</strain>
    </source>
</reference>
<feature type="region of interest" description="Disordered" evidence="1">
    <location>
        <begin position="61"/>
        <end position="97"/>
    </location>
</feature>
<dbReference type="OrthoDB" id="3219745at2759"/>
<gene>
    <name evidence="2" type="ORF">PHLCEN_2v1897</name>
</gene>